<feature type="compositionally biased region" description="Basic and acidic residues" evidence="11">
    <location>
        <begin position="636"/>
        <end position="679"/>
    </location>
</feature>
<dbReference type="InterPro" id="IPR036770">
    <property type="entry name" value="Ankyrin_rpt-contain_sf"/>
</dbReference>
<dbReference type="InterPro" id="IPR017401">
    <property type="entry name" value="MYPT1/MYPT2/Mbs85"/>
</dbReference>
<evidence type="ECO:0000313" key="12">
    <source>
        <dbReference type="Ensembl" id="ENSCUSP00005022598.1"/>
    </source>
</evidence>
<keyword evidence="13" id="KW-1185">Reference proteome</keyword>
<evidence type="ECO:0000256" key="9">
    <source>
        <dbReference type="PIRNR" id="PIRNR038141"/>
    </source>
</evidence>
<feature type="compositionally biased region" description="Low complexity" evidence="11">
    <location>
        <begin position="808"/>
        <end position="825"/>
    </location>
</feature>
<comment type="function">
    <text evidence="7">Regulates myosin phosphatase activity. Augments Ca(2+) sensitivity of the contractile apparatus.</text>
</comment>
<evidence type="ECO:0000256" key="11">
    <source>
        <dbReference type="SAM" id="MobiDB-lite"/>
    </source>
</evidence>
<evidence type="ECO:0000256" key="10">
    <source>
        <dbReference type="PROSITE-ProRule" id="PRU00023"/>
    </source>
</evidence>
<dbReference type="FunFam" id="1.25.40.20:FF:000007">
    <property type="entry name" value="Phosphatase 1 regulatory subunit 12A"/>
    <property type="match status" value="1"/>
</dbReference>
<dbReference type="PIRSF" id="PIRSF038141">
    <property type="entry name" value="PP1_12ABC_vert"/>
    <property type="match status" value="1"/>
</dbReference>
<sequence length="873" mass="96796">MSEPEHLGGKRAESARLRRAEQLRRWKGSLTEQEPVAAGGGRGRHRGAGGSRVRFEEGAVFLAACSSGDTEEVKRLLGRGARINTTNVDGLTALHQACIDENLDMVKFLVANGADVNHQDIEGWTPLHAVASCGYLNIAEYLISHGANVAAVNSEGEVPSDIAEEAAMKDLLLEQVKKQGIDLELSRKEEEQQMLQDARQWLNSGRIEDIKQPRTGATALHVAAAKGYSEVMRLLIQAGFNLNVQDNDGWTPLHAAAHWGVKEACSILAEALCDMDIRNKLGQTPFDVADEGLVEHLEMLQKKQTVITFLPSPKNFLFCSKEKILYEEDTLKSMETEEENKDSSSSSSEEEEAEDEVSESDAEKESERKEEPFANHSSRESRPSITEQMPPPEPNSFTASARRFSWLSKSEEQKDESPSSWRLGLRKTGSHNTLSEVAATCEAQKEKTSIYRSSSSPRISALLDNKEKDKSYLATIVPRRLSSTSDIEEKENRESAVNLVRSGSYTRQPWRDEPKENEAPHSAAPTTYVSTYLKRAPFRQQTDSAVEKNAEGSCASTPLGVITNRAVLSTANGTGNAGAASAPGKDLSAEEARERRRSYLTPVRDEEAESLRKARSRQARQTRRSTQGVTLTDLQEAERTFSRSRAERQAQEQQDRAQDSGERPESRTRWGRADDETIYRRLRGPAQPDKPTTPVSPSTAAPLLYTSSYLTRTNKYLGLDSINPADFRAAATEMEKNECEDQDSDDRSLNKQSIRERRRPKERRRGTGIIFSAQDVSLTGPCAGYSKLSQLHSAGSSSCFRLEAVNPSTSDSSYSDRASGRSSAYSRRENRLAALSSRADDESSRDYKKLYEILAMLKDENGALIRVISKLSK</sequence>
<dbReference type="PANTHER" id="PTHR24179">
    <property type="entry name" value="PROTEIN PHOSPHATASE 1 REGULATORY SUBUNIT 12"/>
    <property type="match status" value="1"/>
</dbReference>
<feature type="repeat" description="ANK" evidence="10">
    <location>
        <begin position="248"/>
        <end position="280"/>
    </location>
</feature>
<dbReference type="SMART" id="SM00248">
    <property type="entry name" value="ANK"/>
    <property type="match status" value="5"/>
</dbReference>
<comment type="subcellular location">
    <subcellularLocation>
        <location evidence="1">Cytoplasm</location>
        <location evidence="1">Cytoskeleton</location>
    </subcellularLocation>
</comment>
<feature type="compositionally biased region" description="Basic and acidic residues" evidence="11">
    <location>
        <begin position="603"/>
        <end position="612"/>
    </location>
</feature>
<comment type="subunit">
    <text evidence="9">PP1 comprises a catalytic subunit, and one or several targeting or regulatory subunits.</text>
</comment>
<dbReference type="CDD" id="cd21944">
    <property type="entry name" value="IPD_MYPT1"/>
    <property type="match status" value="1"/>
</dbReference>
<dbReference type="Pfam" id="PF12796">
    <property type="entry name" value="Ank_2"/>
    <property type="match status" value="2"/>
</dbReference>
<dbReference type="GO" id="GO:0007165">
    <property type="term" value="P:signal transduction"/>
    <property type="evidence" value="ECO:0007669"/>
    <property type="project" value="InterPro"/>
</dbReference>
<feature type="compositionally biased region" description="Basic and acidic residues" evidence="11">
    <location>
        <begin position="734"/>
        <end position="755"/>
    </location>
</feature>
<dbReference type="Gene3D" id="6.10.140.390">
    <property type="match status" value="1"/>
</dbReference>
<dbReference type="AlphaFoldDB" id="A0A8C3V1M7"/>
<feature type="compositionally biased region" description="Basic residues" evidence="11">
    <location>
        <begin position="756"/>
        <end position="766"/>
    </location>
</feature>
<evidence type="ECO:0000256" key="2">
    <source>
        <dbReference type="ARBA" id="ARBA00022490"/>
    </source>
</evidence>
<dbReference type="FunFam" id="1.25.40.20:FF:000004">
    <property type="entry name" value="Phosphatase 1 regulatory subunit 12A"/>
    <property type="match status" value="1"/>
</dbReference>
<evidence type="ECO:0000256" key="8">
    <source>
        <dbReference type="ARBA" id="ARBA00065548"/>
    </source>
</evidence>
<dbReference type="Ensembl" id="ENSCUST00005023410.1">
    <property type="protein sequence ID" value="ENSCUSP00005022598.1"/>
    <property type="gene ID" value="ENSCUSG00005014272.1"/>
</dbReference>
<dbReference type="GO" id="GO:0030018">
    <property type="term" value="C:Z disc"/>
    <property type="evidence" value="ECO:0007669"/>
    <property type="project" value="TreeGrafter"/>
</dbReference>
<keyword evidence="3" id="KW-0597">Phosphoprotein</keyword>
<name>A0A8C3V1M7_CATUS</name>
<reference evidence="12" key="2">
    <citation type="submission" date="2025-08" db="UniProtKB">
        <authorList>
            <consortium name="Ensembl"/>
        </authorList>
    </citation>
    <scope>IDENTIFICATION</scope>
</reference>
<evidence type="ECO:0000313" key="13">
    <source>
        <dbReference type="Proteomes" id="UP000694563"/>
    </source>
</evidence>
<keyword evidence="6" id="KW-0206">Cytoskeleton</keyword>
<proteinExistence type="predicted"/>
<gene>
    <name evidence="12" type="primary">PPP1R12B</name>
</gene>
<accession>A0A8C3V1M7</accession>
<evidence type="ECO:0000256" key="6">
    <source>
        <dbReference type="ARBA" id="ARBA00023212"/>
    </source>
</evidence>
<feature type="region of interest" description="Disordered" evidence="11">
    <location>
        <begin position="24"/>
        <end position="50"/>
    </location>
</feature>
<feature type="compositionally biased region" description="Basic residues" evidence="11">
    <location>
        <begin position="613"/>
        <end position="623"/>
    </location>
</feature>
<reference evidence="12" key="1">
    <citation type="submission" date="2020-10" db="EMBL/GenBank/DDBJ databases">
        <title>Catharus ustulatus (Swainson's thrush) genome, bCatUst1, primary haplotype v2.</title>
        <authorList>
            <person name="Delmore K."/>
            <person name="Vafadar M."/>
            <person name="Formenti G."/>
            <person name="Chow W."/>
            <person name="Pelan S."/>
            <person name="Howe K."/>
            <person name="Rhie A."/>
            <person name="Mountcastle J."/>
            <person name="Haase B."/>
            <person name="Fedrigo O."/>
            <person name="Jarvis E.D."/>
        </authorList>
    </citation>
    <scope>NUCLEOTIDE SEQUENCE [LARGE SCALE GENOMIC DNA]</scope>
</reference>
<comment type="subunit">
    <text evidence="8">PP1 comprises a catalytic subunit, PPP1CA, PPP1CB or PPP1CC, and one or several targeting or regulatory subunits. PPP1R12B mediates binding to myosin. Isoform 3 and isoform 4 bind PPP1R12A, but not isoform 1 of PPP1R12B itself. Binds IL16.</text>
</comment>
<organism evidence="12 13">
    <name type="scientific">Catharus ustulatus</name>
    <name type="common">Russet-backed thrush</name>
    <name type="synonym">Hylocichla ustulatus</name>
    <dbReference type="NCBI Taxonomy" id="91951"/>
    <lineage>
        <taxon>Eukaryota</taxon>
        <taxon>Metazoa</taxon>
        <taxon>Chordata</taxon>
        <taxon>Craniata</taxon>
        <taxon>Vertebrata</taxon>
        <taxon>Euteleostomi</taxon>
        <taxon>Archelosauria</taxon>
        <taxon>Archosauria</taxon>
        <taxon>Dinosauria</taxon>
        <taxon>Saurischia</taxon>
        <taxon>Theropoda</taxon>
        <taxon>Coelurosauria</taxon>
        <taxon>Aves</taxon>
        <taxon>Neognathae</taxon>
        <taxon>Neoaves</taxon>
        <taxon>Telluraves</taxon>
        <taxon>Australaves</taxon>
        <taxon>Passeriformes</taxon>
        <taxon>Turdidae</taxon>
        <taxon>Catharus</taxon>
    </lineage>
</organism>
<feature type="compositionally biased region" description="Basic and acidic residues" evidence="11">
    <location>
        <begin position="361"/>
        <end position="382"/>
    </location>
</feature>
<feature type="repeat" description="ANK" evidence="10">
    <location>
        <begin position="122"/>
        <end position="154"/>
    </location>
</feature>
<dbReference type="PROSITE" id="PS50297">
    <property type="entry name" value="ANK_REP_REGION"/>
    <property type="match status" value="3"/>
</dbReference>
<feature type="repeat" description="ANK" evidence="10">
    <location>
        <begin position="89"/>
        <end position="121"/>
    </location>
</feature>
<dbReference type="GO" id="GO:0004857">
    <property type="term" value="F:enzyme inhibitor activity"/>
    <property type="evidence" value="ECO:0007669"/>
    <property type="project" value="TreeGrafter"/>
</dbReference>
<dbReference type="GO" id="GO:0019208">
    <property type="term" value="F:phosphatase regulator activity"/>
    <property type="evidence" value="ECO:0007669"/>
    <property type="project" value="UniProtKB-UniRule"/>
</dbReference>
<evidence type="ECO:0000256" key="7">
    <source>
        <dbReference type="ARBA" id="ARBA00059024"/>
    </source>
</evidence>
<dbReference type="PROSITE" id="PS50088">
    <property type="entry name" value="ANK_REPEAT"/>
    <property type="match status" value="4"/>
</dbReference>
<evidence type="ECO:0000256" key="1">
    <source>
        <dbReference type="ARBA" id="ARBA00004245"/>
    </source>
</evidence>
<feature type="region of interest" description="Disordered" evidence="11">
    <location>
        <begin position="330"/>
        <end position="433"/>
    </location>
</feature>
<dbReference type="GO" id="GO:0031672">
    <property type="term" value="C:A band"/>
    <property type="evidence" value="ECO:0007669"/>
    <property type="project" value="TreeGrafter"/>
</dbReference>
<evidence type="ECO:0000256" key="5">
    <source>
        <dbReference type="ARBA" id="ARBA00023043"/>
    </source>
</evidence>
<dbReference type="InterPro" id="IPR051226">
    <property type="entry name" value="PP1_Regulatory_Subunit"/>
</dbReference>
<dbReference type="SUPFAM" id="SSF48403">
    <property type="entry name" value="Ankyrin repeat"/>
    <property type="match status" value="1"/>
</dbReference>
<feature type="region of interest" description="Disordered" evidence="11">
    <location>
        <begin position="806"/>
        <end position="844"/>
    </location>
</feature>
<feature type="compositionally biased region" description="Acidic residues" evidence="11">
    <location>
        <begin position="348"/>
        <end position="360"/>
    </location>
</feature>
<dbReference type="InterPro" id="IPR002110">
    <property type="entry name" value="Ankyrin_rpt"/>
</dbReference>
<feature type="repeat" description="ANK" evidence="10">
    <location>
        <begin position="215"/>
        <end position="247"/>
    </location>
</feature>
<keyword evidence="2 9" id="KW-0963">Cytoplasm</keyword>
<reference evidence="12" key="3">
    <citation type="submission" date="2025-09" db="UniProtKB">
        <authorList>
            <consortium name="Ensembl"/>
        </authorList>
    </citation>
    <scope>IDENTIFICATION</scope>
</reference>
<evidence type="ECO:0000256" key="4">
    <source>
        <dbReference type="ARBA" id="ARBA00022737"/>
    </source>
</evidence>
<feature type="compositionally biased region" description="Basic and acidic residues" evidence="11">
    <location>
        <begin position="509"/>
        <end position="519"/>
    </location>
</feature>
<dbReference type="Proteomes" id="UP000694563">
    <property type="component" value="Chromosome 25"/>
</dbReference>
<evidence type="ECO:0000256" key="3">
    <source>
        <dbReference type="ARBA" id="ARBA00022553"/>
    </source>
</evidence>
<keyword evidence="5 10" id="KW-0040">ANK repeat</keyword>
<feature type="region of interest" description="Disordered" evidence="11">
    <location>
        <begin position="486"/>
        <end position="528"/>
    </location>
</feature>
<dbReference type="GO" id="GO:0005856">
    <property type="term" value="C:cytoskeleton"/>
    <property type="evidence" value="ECO:0007669"/>
    <property type="project" value="UniProtKB-SubCell"/>
</dbReference>
<dbReference type="Gene3D" id="1.25.40.20">
    <property type="entry name" value="Ankyrin repeat-containing domain"/>
    <property type="match status" value="2"/>
</dbReference>
<feature type="region of interest" description="Disordered" evidence="11">
    <location>
        <begin position="574"/>
        <end position="700"/>
    </location>
</feature>
<keyword evidence="4" id="KW-0677">Repeat</keyword>
<dbReference type="PANTHER" id="PTHR24179:SF18">
    <property type="entry name" value="PROTEIN PHOSPHATASE 1 REGULATORY SUBUNIT 12B"/>
    <property type="match status" value="1"/>
</dbReference>
<protein>
    <recommendedName>
        <fullName evidence="9">Protein phosphatase 1 regulatory subunit</fullName>
    </recommendedName>
</protein>
<feature type="region of interest" description="Disordered" evidence="11">
    <location>
        <begin position="734"/>
        <end position="768"/>
    </location>
</feature>